<dbReference type="Gene3D" id="3.40.50.1000">
    <property type="entry name" value="HAD superfamily/HAD-like"/>
    <property type="match status" value="1"/>
</dbReference>
<dbReference type="SUPFAM" id="SSF56784">
    <property type="entry name" value="HAD-like"/>
    <property type="match status" value="1"/>
</dbReference>
<dbReference type="RefSeq" id="WP_163965789.1">
    <property type="nucleotide sequence ID" value="NZ_JAAIVB010000055.1"/>
</dbReference>
<dbReference type="Pfam" id="PF00702">
    <property type="entry name" value="Hydrolase"/>
    <property type="match status" value="1"/>
</dbReference>
<organism evidence="4 5">
    <name type="scientific">Noviherbaspirillum galbum</name>
    <dbReference type="NCBI Taxonomy" id="2709383"/>
    <lineage>
        <taxon>Bacteria</taxon>
        <taxon>Pseudomonadati</taxon>
        <taxon>Pseudomonadota</taxon>
        <taxon>Betaproteobacteria</taxon>
        <taxon>Burkholderiales</taxon>
        <taxon>Oxalobacteraceae</taxon>
        <taxon>Noviherbaspirillum</taxon>
    </lineage>
</organism>
<dbReference type="InterPro" id="IPR023214">
    <property type="entry name" value="HAD_sf"/>
</dbReference>
<dbReference type="EC" id="3.8.1.2" evidence="3"/>
<dbReference type="EMBL" id="JAAIVB010000055">
    <property type="protein sequence ID" value="NEX62826.1"/>
    <property type="molecule type" value="Genomic_DNA"/>
</dbReference>
<dbReference type="SFLD" id="SFLDS00003">
    <property type="entry name" value="Haloacid_Dehalogenase"/>
    <property type="match status" value="1"/>
</dbReference>
<dbReference type="PANTHER" id="PTHR43316:SF3">
    <property type="entry name" value="HALOACID DEHALOGENASE, TYPE II (AFU_ORTHOLOGUE AFUA_2G07750)-RELATED"/>
    <property type="match status" value="1"/>
</dbReference>
<dbReference type="PRINTS" id="PR00413">
    <property type="entry name" value="HADHALOGNASE"/>
</dbReference>
<keyword evidence="2 3" id="KW-0378">Hydrolase</keyword>
<dbReference type="GO" id="GO:0018784">
    <property type="term" value="F:(S)-2-haloacid dehalogenase activity"/>
    <property type="evidence" value="ECO:0007669"/>
    <property type="project" value="UniProtKB-UniRule"/>
</dbReference>
<comment type="catalytic activity">
    <reaction evidence="3">
        <text>an (S)-2-haloacid + H2O = a (2R)-2-hydroxycarboxylate + a halide anion + H(+)</text>
        <dbReference type="Rhea" id="RHEA:11192"/>
        <dbReference type="ChEBI" id="CHEBI:15377"/>
        <dbReference type="ChEBI" id="CHEBI:15378"/>
        <dbReference type="ChEBI" id="CHEBI:16042"/>
        <dbReference type="ChEBI" id="CHEBI:58314"/>
        <dbReference type="ChEBI" id="CHEBI:137405"/>
        <dbReference type="EC" id="3.8.1.2"/>
    </reaction>
</comment>
<dbReference type="InterPro" id="IPR006328">
    <property type="entry name" value="2-HAD"/>
</dbReference>
<evidence type="ECO:0000256" key="1">
    <source>
        <dbReference type="ARBA" id="ARBA00008106"/>
    </source>
</evidence>
<name>A0A6B3SVA3_9BURK</name>
<dbReference type="SFLD" id="SFLDF00045">
    <property type="entry name" value="2-haloacid_dehalogenase"/>
    <property type="match status" value="1"/>
</dbReference>
<dbReference type="SFLD" id="SFLDG01135">
    <property type="entry name" value="C1.5.6:_HAD__Beta-PGM__Phospha"/>
    <property type="match status" value="1"/>
</dbReference>
<dbReference type="PANTHER" id="PTHR43316">
    <property type="entry name" value="HYDROLASE, HALOACID DELAHOGENASE-RELATED"/>
    <property type="match status" value="1"/>
</dbReference>
<dbReference type="InterPro" id="IPR023198">
    <property type="entry name" value="PGP-like_dom2"/>
</dbReference>
<accession>A0A6B3SVA3</accession>
<dbReference type="Gene3D" id="1.10.150.240">
    <property type="entry name" value="Putative phosphatase, domain 2"/>
    <property type="match status" value="1"/>
</dbReference>
<dbReference type="NCBIfam" id="TIGR01493">
    <property type="entry name" value="HAD-SF-IA-v2"/>
    <property type="match status" value="1"/>
</dbReference>
<keyword evidence="5" id="KW-1185">Reference proteome</keyword>
<evidence type="ECO:0000313" key="5">
    <source>
        <dbReference type="Proteomes" id="UP000482155"/>
    </source>
</evidence>
<dbReference type="SFLD" id="SFLDG01129">
    <property type="entry name" value="C1.5:_HAD__Beta-PGM__Phosphata"/>
    <property type="match status" value="1"/>
</dbReference>
<dbReference type="InterPro" id="IPR036412">
    <property type="entry name" value="HAD-like_sf"/>
</dbReference>
<proteinExistence type="inferred from homology"/>
<gene>
    <name evidence="4" type="ORF">G3574_17210</name>
</gene>
<evidence type="ECO:0000256" key="2">
    <source>
        <dbReference type="ARBA" id="ARBA00022801"/>
    </source>
</evidence>
<dbReference type="AlphaFoldDB" id="A0A6B3SVA3"/>
<comment type="caution">
    <text evidence="4">The sequence shown here is derived from an EMBL/GenBank/DDBJ whole genome shotgun (WGS) entry which is preliminary data.</text>
</comment>
<reference evidence="4 5" key="1">
    <citation type="submission" date="2020-02" db="EMBL/GenBank/DDBJ databases">
        <authorList>
            <person name="Kim M.K."/>
        </authorList>
    </citation>
    <scope>NUCLEOTIDE SEQUENCE [LARGE SCALE GENOMIC DNA]</scope>
    <source>
        <strain evidence="4 5">17J57-3</strain>
    </source>
</reference>
<protein>
    <recommendedName>
        <fullName evidence="3">(S)-2-haloacid dehalogenase</fullName>
        <ecNumber evidence="3">3.8.1.2</ecNumber>
    </recommendedName>
    <alternativeName>
        <fullName evidence="3">2-haloalkanoic acid dehalogenase</fullName>
    </alternativeName>
    <alternativeName>
        <fullName evidence="3">Halocarboxylic acid halidohydrolase</fullName>
    </alternativeName>
    <alternativeName>
        <fullName evidence="3">L-2-haloacid dehalogenase</fullName>
    </alternativeName>
</protein>
<dbReference type="InterPro" id="IPR051540">
    <property type="entry name" value="S-2-haloacid_dehalogenase"/>
</dbReference>
<dbReference type="InterPro" id="IPR006439">
    <property type="entry name" value="HAD-SF_hydro_IA"/>
</dbReference>
<evidence type="ECO:0000256" key="3">
    <source>
        <dbReference type="RuleBase" id="RU368077"/>
    </source>
</evidence>
<sequence>MTIQAILFDAYGTLFDVYSIGALAERLFPGRGGALAELWRDKQIEYTRLRTLCSTYKPFWEVTQDALVFSCRKLGLDLTLDAQNALMGQYAKLQAFPENREVLQRLAGMGLKLGILSNGNPQMLESAVEAAGMNGIFHHILSVDAIRKFKTAPEAYQLGPDVFGLSAKNILFVSSNCWDACGATWFGYSTFWVNRSCAPVEELGVTPDSTGTDMRDLLRFVEKHVGEGK</sequence>
<comment type="function">
    <text evidence="3">Catalyzes the hydrolytic dehalogenation of small (S)-2-haloalkanoic acids to yield the corresponding (R)-2-hydroxyalkanoic acids.</text>
</comment>
<dbReference type="Proteomes" id="UP000482155">
    <property type="component" value="Unassembled WGS sequence"/>
</dbReference>
<dbReference type="CDD" id="cd02588">
    <property type="entry name" value="HAD_L2-DEX"/>
    <property type="match status" value="1"/>
</dbReference>
<evidence type="ECO:0000313" key="4">
    <source>
        <dbReference type="EMBL" id="NEX62826.1"/>
    </source>
</evidence>
<dbReference type="NCBIfam" id="TIGR01428">
    <property type="entry name" value="HAD_type_II"/>
    <property type="match status" value="1"/>
</dbReference>
<comment type="similarity">
    <text evidence="1 3">Belongs to the HAD-like hydrolase superfamily. S-2-haloalkanoic acid dehalogenase family.</text>
</comment>